<dbReference type="AlphaFoldDB" id="A0A7J6NJZ4"/>
<sequence>MPENHSRLLRSVGRAFVPRIGLFAPSIPLWFRYNQIRTERKGDDPLRKAHHTLHCGNCHRKFTMKEVMQLFISKHMPGEATWVTLETLTEFGTGHKQQKGILNRNYLGPHAARIAQVANGGHICCPYCLKIEWKPGRT</sequence>
<evidence type="ECO:0000313" key="1">
    <source>
        <dbReference type="EMBL" id="KAF4684192.1"/>
    </source>
</evidence>
<organism evidence="1 2">
    <name type="scientific">Perkinsus olseni</name>
    <name type="common">Perkinsus atlanticus</name>
    <dbReference type="NCBI Taxonomy" id="32597"/>
    <lineage>
        <taxon>Eukaryota</taxon>
        <taxon>Sar</taxon>
        <taxon>Alveolata</taxon>
        <taxon>Perkinsozoa</taxon>
        <taxon>Perkinsea</taxon>
        <taxon>Perkinsida</taxon>
        <taxon>Perkinsidae</taxon>
        <taxon>Perkinsus</taxon>
    </lineage>
</organism>
<evidence type="ECO:0000313" key="2">
    <source>
        <dbReference type="Proteomes" id="UP000541610"/>
    </source>
</evidence>
<protein>
    <submittedName>
        <fullName evidence="1">Uncharacterized protein</fullName>
    </submittedName>
</protein>
<gene>
    <name evidence="1" type="ORF">FOZ60_008136</name>
</gene>
<dbReference type="Proteomes" id="UP000541610">
    <property type="component" value="Unassembled WGS sequence"/>
</dbReference>
<reference evidence="1 2" key="1">
    <citation type="submission" date="2020-04" db="EMBL/GenBank/DDBJ databases">
        <title>Perkinsus olseni comparative genomics.</title>
        <authorList>
            <person name="Bogema D.R."/>
        </authorList>
    </citation>
    <scope>NUCLEOTIDE SEQUENCE [LARGE SCALE GENOMIC DNA]</scope>
    <source>
        <strain evidence="1">00978-12</strain>
    </source>
</reference>
<dbReference type="OrthoDB" id="10371422at2759"/>
<comment type="caution">
    <text evidence="1">The sequence shown here is derived from an EMBL/GenBank/DDBJ whole genome shotgun (WGS) entry which is preliminary data.</text>
</comment>
<name>A0A7J6NJZ4_PEROL</name>
<proteinExistence type="predicted"/>
<accession>A0A7J6NJZ4</accession>
<dbReference type="EMBL" id="JABANP010000324">
    <property type="protein sequence ID" value="KAF4684192.1"/>
    <property type="molecule type" value="Genomic_DNA"/>
</dbReference>